<dbReference type="NCBIfam" id="TIGR01215">
    <property type="entry name" value="minE"/>
    <property type="match status" value="1"/>
</dbReference>
<comment type="similarity">
    <text evidence="1">Belongs to the MinE family.</text>
</comment>
<keyword evidence="3" id="KW-0132">Cell division</keyword>
<proteinExistence type="inferred from homology"/>
<reference evidence="3" key="1">
    <citation type="submission" date="2021-10" db="EMBL/GenBank/DDBJ databases">
        <title>Anaerobic single-cell dispensing facilitates the cultivation of human gut bacteria.</title>
        <authorList>
            <person name="Afrizal A."/>
        </authorList>
    </citation>
    <scope>NUCLEOTIDE SEQUENCE</scope>
    <source>
        <strain evidence="3">CLA-AA-H274</strain>
    </source>
</reference>
<organism evidence="3 4">
    <name type="scientific">Brotaphodocola catenula</name>
    <dbReference type="NCBI Taxonomy" id="2885361"/>
    <lineage>
        <taxon>Bacteria</taxon>
        <taxon>Bacillati</taxon>
        <taxon>Bacillota</taxon>
        <taxon>Clostridia</taxon>
        <taxon>Lachnospirales</taxon>
        <taxon>Lachnospiraceae</taxon>
        <taxon>Brotaphodocola</taxon>
    </lineage>
</organism>
<gene>
    <name evidence="3" type="primary">minE</name>
    <name evidence="3" type="ORF">LKD32_06570</name>
</gene>
<evidence type="ECO:0000313" key="4">
    <source>
        <dbReference type="Proteomes" id="UP001198962"/>
    </source>
</evidence>
<dbReference type="SUPFAM" id="SSF55229">
    <property type="entry name" value="Cell division protein MinE topological specificity domain"/>
    <property type="match status" value="1"/>
</dbReference>
<dbReference type="Gene3D" id="3.30.1070.10">
    <property type="entry name" value="Cell division topological specificity factor MinE"/>
    <property type="match status" value="1"/>
</dbReference>
<accession>A0AAE3ARS3</accession>
<comment type="caution">
    <text evidence="3">The sequence shown here is derived from an EMBL/GenBank/DDBJ whole genome shotgun (WGS) entry which is preliminary data.</text>
</comment>
<comment type="function">
    <text evidence="2">Prevents the cell division inhibition by proteins MinC and MinD at internal division sites while permitting inhibition at polar sites. This ensures cell division at the proper site by restricting the formation of a division septum at the midpoint of the long axis of the cell.</text>
</comment>
<dbReference type="RefSeq" id="WP_177978188.1">
    <property type="nucleotide sequence ID" value="NZ_JAJEPU010000015.1"/>
</dbReference>
<evidence type="ECO:0000256" key="1">
    <source>
        <dbReference type="ARBA" id="ARBA00008168"/>
    </source>
</evidence>
<dbReference type="GO" id="GO:0051301">
    <property type="term" value="P:cell division"/>
    <property type="evidence" value="ECO:0007669"/>
    <property type="project" value="UniProtKB-KW"/>
</dbReference>
<dbReference type="Proteomes" id="UP001198962">
    <property type="component" value="Unassembled WGS sequence"/>
</dbReference>
<dbReference type="AlphaFoldDB" id="A0AAE3ARS3"/>
<name>A0AAE3ARS3_9FIRM</name>
<dbReference type="EMBL" id="JAJEPU010000015">
    <property type="protein sequence ID" value="MCC2164543.1"/>
    <property type="molecule type" value="Genomic_DNA"/>
</dbReference>
<sequence>MRQGFCFWGRSNSGEIARSRLKLLLVSDQAGLSLGLLDQIREDMEDVLSRYAEIDGSRVEIRLKREKEEEVLFTSFPIRKFTDKRN</sequence>
<dbReference type="InterPro" id="IPR036707">
    <property type="entry name" value="MinE_sf"/>
</dbReference>
<dbReference type="GO" id="GO:0032955">
    <property type="term" value="P:regulation of division septum assembly"/>
    <property type="evidence" value="ECO:0007669"/>
    <property type="project" value="InterPro"/>
</dbReference>
<keyword evidence="3" id="KW-0131">Cell cycle</keyword>
<keyword evidence="4" id="KW-1185">Reference proteome</keyword>
<dbReference type="InterPro" id="IPR005527">
    <property type="entry name" value="MinE"/>
</dbReference>
<protein>
    <submittedName>
        <fullName evidence="3">Cell division topological specificity factor MinE</fullName>
    </submittedName>
</protein>
<evidence type="ECO:0000313" key="3">
    <source>
        <dbReference type="EMBL" id="MCC2164543.1"/>
    </source>
</evidence>
<dbReference type="Pfam" id="PF03776">
    <property type="entry name" value="MinE"/>
    <property type="match status" value="1"/>
</dbReference>
<evidence type="ECO:0000256" key="2">
    <source>
        <dbReference type="ARBA" id="ARBA00025265"/>
    </source>
</evidence>